<organism evidence="2 3">
    <name type="scientific">Lachancea nothofagi CBS 11611</name>
    <dbReference type="NCBI Taxonomy" id="1266666"/>
    <lineage>
        <taxon>Eukaryota</taxon>
        <taxon>Fungi</taxon>
        <taxon>Dikarya</taxon>
        <taxon>Ascomycota</taxon>
        <taxon>Saccharomycotina</taxon>
        <taxon>Saccharomycetes</taxon>
        <taxon>Saccharomycetales</taxon>
        <taxon>Saccharomycetaceae</taxon>
        <taxon>Lachancea</taxon>
    </lineage>
</organism>
<sequence length="257" mass="29444">MPDDHYVDYSQLLSQLLNDQFELNDTVISFLYHLFPGELFVKAMSLLDSNDMFIYVFDKAHAQCEHSESTETEPDGSGKEAREPQDAEADADANNFTNSFSSSHTDNTDLVSLLYKAPETVLYRLVVKPETAQGPPICVDLDHWFCSCEEYGSQFQQNFIRDTSENREPSIYSRAVTELNASASSNSDRFAQLPLQHNVQRYFRHELVLCPHLLAFAILLQTSSQVLTYFTQKNATVYLITVQHLDEWLKLHLNMIQ</sequence>
<dbReference type="EMBL" id="LT598452">
    <property type="protein sequence ID" value="SCU99755.1"/>
    <property type="molecule type" value="Genomic_DNA"/>
</dbReference>
<reference evidence="3" key="1">
    <citation type="submission" date="2016-03" db="EMBL/GenBank/DDBJ databases">
        <authorList>
            <person name="Devillers Hugo."/>
        </authorList>
    </citation>
    <scope>NUCLEOTIDE SEQUENCE [LARGE SCALE GENOMIC DNA]</scope>
</reference>
<proteinExistence type="predicted"/>
<name>A0A1G4K751_9SACH</name>
<evidence type="ECO:0000313" key="2">
    <source>
        <dbReference type="EMBL" id="SCU99755.1"/>
    </source>
</evidence>
<keyword evidence="3" id="KW-1185">Reference proteome</keyword>
<dbReference type="OrthoDB" id="4066852at2759"/>
<evidence type="ECO:0000256" key="1">
    <source>
        <dbReference type="SAM" id="MobiDB-lite"/>
    </source>
</evidence>
<evidence type="ECO:0000313" key="3">
    <source>
        <dbReference type="Proteomes" id="UP000189911"/>
    </source>
</evidence>
<feature type="compositionally biased region" description="Basic and acidic residues" evidence="1">
    <location>
        <begin position="76"/>
        <end position="85"/>
    </location>
</feature>
<gene>
    <name evidence="2" type="ORF">LANO_0F03488G</name>
</gene>
<feature type="region of interest" description="Disordered" evidence="1">
    <location>
        <begin position="65"/>
        <end position="105"/>
    </location>
</feature>
<dbReference type="AlphaFoldDB" id="A0A1G4K751"/>
<accession>A0A1G4K751</accession>
<protein>
    <submittedName>
        <fullName evidence="2">LANO_0F03488g1_1</fullName>
    </submittedName>
</protein>
<feature type="compositionally biased region" description="Low complexity" evidence="1">
    <location>
        <begin position="92"/>
        <end position="105"/>
    </location>
</feature>
<dbReference type="Proteomes" id="UP000189911">
    <property type="component" value="Chromosome F"/>
</dbReference>